<evidence type="ECO:0000313" key="3">
    <source>
        <dbReference type="Proteomes" id="UP000439113"/>
    </source>
</evidence>
<dbReference type="PANTHER" id="PTHR30006">
    <property type="entry name" value="THIAMINE-BINDING PERIPLASMIC PROTEIN-RELATED"/>
    <property type="match status" value="1"/>
</dbReference>
<sequence length="397" mass="43648">MGAVTSIQLATTPPPRAFGEAHAPRAFGETHAPRAFGETHTPRAFGETHTPRAFGETHTPRATARGWDFLGSCPAPLRMRMRDDLADLLRETHRTRGERLKGCMPMGQGGRTPFERLRHIRDLEDFPKLLASADHGNAFNRAFHARHVETGAFVAPQPAGAAAAFENAGLIDPRGWIGVYAVAPFVLLVDRARLGARKIPKNWADLADPVYRGEIALSGWRPEGAPQWRAFNQFFLVAVARLLGEKVLREVLANLAGLAHSAQMPRLAGTANSVAAIYVLPWALADMCPRRDRTEVLWPREGALAFPLWMTAQAAHSERVAPLADYFFSPKTARWLDHNRYPSLAPTGGATLPADARLAWPGWDFFRARASAAEIKRITALFHAATEKLDRGQSLCA</sequence>
<accession>A0A6N8DPD8</accession>
<protein>
    <recommendedName>
        <fullName evidence="4">ABC-type Fe3+ transport system, substrate-binding protein</fullName>
    </recommendedName>
</protein>
<dbReference type="AlphaFoldDB" id="A0A6N8DPD8"/>
<comment type="caution">
    <text evidence="2">The sequence shown here is derived from an EMBL/GenBank/DDBJ whole genome shotgun (WGS) entry which is preliminary data.</text>
</comment>
<dbReference type="Pfam" id="PF13343">
    <property type="entry name" value="SBP_bac_6"/>
    <property type="match status" value="1"/>
</dbReference>
<proteinExistence type="predicted"/>
<name>A0A6N8DPD8_RHOAC</name>
<evidence type="ECO:0008006" key="4">
    <source>
        <dbReference type="Google" id="ProtNLM"/>
    </source>
</evidence>
<dbReference type="Proteomes" id="UP000439113">
    <property type="component" value="Unassembled WGS sequence"/>
</dbReference>
<dbReference type="Gene3D" id="3.40.190.10">
    <property type="entry name" value="Periplasmic binding protein-like II"/>
    <property type="match status" value="2"/>
</dbReference>
<gene>
    <name evidence="2" type="ORF">GJ654_08655</name>
</gene>
<dbReference type="SUPFAM" id="SSF53850">
    <property type="entry name" value="Periplasmic binding protein-like II"/>
    <property type="match status" value="1"/>
</dbReference>
<dbReference type="RefSeq" id="WP_155445747.1">
    <property type="nucleotide sequence ID" value="NZ_JAOQNR010000004.1"/>
</dbReference>
<organism evidence="2 3">
    <name type="scientific">Rhodoblastus acidophilus</name>
    <name type="common">Rhodopseudomonas acidophila</name>
    <dbReference type="NCBI Taxonomy" id="1074"/>
    <lineage>
        <taxon>Bacteria</taxon>
        <taxon>Pseudomonadati</taxon>
        <taxon>Pseudomonadota</taxon>
        <taxon>Alphaproteobacteria</taxon>
        <taxon>Hyphomicrobiales</taxon>
        <taxon>Rhodoblastaceae</taxon>
        <taxon>Rhodoblastus</taxon>
    </lineage>
</organism>
<dbReference type="EMBL" id="WNKS01000005">
    <property type="protein sequence ID" value="MTV31063.1"/>
    <property type="molecule type" value="Genomic_DNA"/>
</dbReference>
<dbReference type="OrthoDB" id="9766989at2"/>
<evidence type="ECO:0000313" key="2">
    <source>
        <dbReference type="EMBL" id="MTV31063.1"/>
    </source>
</evidence>
<dbReference type="PANTHER" id="PTHR30006:SF2">
    <property type="entry name" value="ABC TRANSPORTER SUBSTRATE-BINDING PROTEIN"/>
    <property type="match status" value="1"/>
</dbReference>
<keyword evidence="1" id="KW-0732">Signal</keyword>
<evidence type="ECO:0000256" key="1">
    <source>
        <dbReference type="ARBA" id="ARBA00022729"/>
    </source>
</evidence>
<reference evidence="2 3" key="1">
    <citation type="submission" date="2019-11" db="EMBL/GenBank/DDBJ databases">
        <title>Whole-genome sequence of a Rhodoblastus acidophilus DSM 142.</title>
        <authorList>
            <person name="Kyndt J.A."/>
            <person name="Meyer T.E."/>
        </authorList>
    </citation>
    <scope>NUCLEOTIDE SEQUENCE [LARGE SCALE GENOMIC DNA]</scope>
    <source>
        <strain evidence="2 3">DSM 142</strain>
    </source>
</reference>